<accession>J0KSW2</accession>
<feature type="region of interest" description="Disordered" evidence="1">
    <location>
        <begin position="192"/>
        <end position="220"/>
    </location>
</feature>
<evidence type="ECO:0000256" key="1">
    <source>
        <dbReference type="SAM" id="MobiDB-lite"/>
    </source>
</evidence>
<dbReference type="GO" id="GO:0003676">
    <property type="term" value="F:nucleic acid binding"/>
    <property type="evidence" value="ECO:0007669"/>
    <property type="project" value="InterPro"/>
</dbReference>
<evidence type="ECO:0000313" key="3">
    <source>
        <dbReference type="Proteomes" id="UP000005732"/>
    </source>
</evidence>
<name>J0KSW2_RHILT</name>
<dbReference type="InterPro" id="IPR012337">
    <property type="entry name" value="RNaseH-like_sf"/>
</dbReference>
<proteinExistence type="predicted"/>
<evidence type="ECO:0000313" key="2">
    <source>
        <dbReference type="EMBL" id="EJC80684.1"/>
    </source>
</evidence>
<protein>
    <submittedName>
        <fullName evidence="2">Uncharacterized protein</fullName>
    </submittedName>
</protein>
<dbReference type="SUPFAM" id="SSF53098">
    <property type="entry name" value="Ribonuclease H-like"/>
    <property type="match status" value="1"/>
</dbReference>
<organism evidence="2 3">
    <name type="scientific">Rhizobium leguminosarum bv. trifolii WSM2297</name>
    <dbReference type="NCBI Taxonomy" id="754762"/>
    <lineage>
        <taxon>Bacteria</taxon>
        <taxon>Pseudomonadati</taxon>
        <taxon>Pseudomonadota</taxon>
        <taxon>Alphaproteobacteria</taxon>
        <taxon>Hyphomicrobiales</taxon>
        <taxon>Rhizobiaceae</taxon>
        <taxon>Rhizobium/Agrobacterium group</taxon>
        <taxon>Rhizobium</taxon>
    </lineage>
</organism>
<dbReference type="PANTHER" id="PTHR47515:SF1">
    <property type="entry name" value="BLR2054 PROTEIN"/>
    <property type="match status" value="1"/>
</dbReference>
<dbReference type="Gene3D" id="3.30.420.10">
    <property type="entry name" value="Ribonuclease H-like superfamily/Ribonuclease H"/>
    <property type="match status" value="1"/>
</dbReference>
<dbReference type="EMBL" id="JH719395">
    <property type="protein sequence ID" value="EJC80684.1"/>
    <property type="molecule type" value="Genomic_DNA"/>
</dbReference>
<sequence length="220" mass="24336">MFAVLLSPARIQRSGNPDCGRKWGLERILSKPFALPVSPRWHGNIQCGTELRQISFGNAQVSCCLCAGDRPDKVIKLFTRHHCSRLHVRQACRPYSQLALNRTSAAVGARAGIFQSWPLRKGRPRLVGDPPTLLPLDASGRNVVDDVTRECLASIPDTSISGRRVVRELTTQVERRGKPDMIVSDKGTELTSNTLAPEMPTGTPFRSWLPLSRLDPSEMS</sequence>
<dbReference type="InterPro" id="IPR036397">
    <property type="entry name" value="RNaseH_sf"/>
</dbReference>
<gene>
    <name evidence="2" type="ORF">Rleg4DRAFT_2321</name>
</gene>
<reference evidence="2 3" key="1">
    <citation type="submission" date="2012-02" db="EMBL/GenBank/DDBJ databases">
        <title>Improved High-Quality Draft Sequence of Rhizobium leguminosarum bv. trifolii WSM2297.</title>
        <authorList>
            <consortium name="US DOE Joint Genome Institute"/>
            <person name="Lucas S."/>
            <person name="Han J."/>
            <person name="Lapidus A."/>
            <person name="Cheng J.-F."/>
            <person name="Goodwin L."/>
            <person name="Pitluck S."/>
            <person name="Peters L."/>
            <person name="Ovchinnikova G."/>
            <person name="Zhang X."/>
            <person name="Detter J.C."/>
            <person name="Han C."/>
            <person name="Tapia R."/>
            <person name="Land M."/>
            <person name="Hauser L."/>
            <person name="Kyrpides N."/>
            <person name="Ivanova N."/>
            <person name="Pagani I."/>
            <person name="Brau L."/>
            <person name="Yates R."/>
            <person name="O'Hara G."/>
            <person name="Rui T."/>
            <person name="Howieson J."/>
            <person name="Reeve W."/>
            <person name="Woyke T."/>
        </authorList>
    </citation>
    <scope>NUCLEOTIDE SEQUENCE [LARGE SCALE GENOMIC DNA]</scope>
    <source>
        <strain evidence="2 3">WSM2297</strain>
    </source>
</reference>
<dbReference type="HOGENOM" id="CLU_1255122_0_0_5"/>
<dbReference type="AlphaFoldDB" id="J0KSW2"/>
<dbReference type="PANTHER" id="PTHR47515">
    <property type="entry name" value="LOW CALCIUM RESPONSE LOCUS PROTEIN T"/>
    <property type="match status" value="1"/>
</dbReference>
<dbReference type="Proteomes" id="UP000005732">
    <property type="component" value="Unassembled WGS sequence"/>
</dbReference>